<gene>
    <name evidence="1" type="ORF">F8M41_012434</name>
</gene>
<evidence type="ECO:0000313" key="2">
    <source>
        <dbReference type="Proteomes" id="UP000439903"/>
    </source>
</evidence>
<reference evidence="1 2" key="1">
    <citation type="journal article" date="2019" name="Environ. Microbiol.">
        <title>At the nexus of three kingdoms: the genome of the mycorrhizal fungus Gigaspora margarita provides insights into plant, endobacterial and fungal interactions.</title>
        <authorList>
            <person name="Venice F."/>
            <person name="Ghignone S."/>
            <person name="Salvioli di Fossalunga A."/>
            <person name="Amselem J."/>
            <person name="Novero M."/>
            <person name="Xianan X."/>
            <person name="Sedzielewska Toro K."/>
            <person name="Morin E."/>
            <person name="Lipzen A."/>
            <person name="Grigoriev I.V."/>
            <person name="Henrissat B."/>
            <person name="Martin F.M."/>
            <person name="Bonfante P."/>
        </authorList>
    </citation>
    <scope>NUCLEOTIDE SEQUENCE [LARGE SCALE GENOMIC DNA]</scope>
    <source>
        <strain evidence="1 2">BEG34</strain>
    </source>
</reference>
<dbReference type="EMBL" id="WTPW01000253">
    <property type="protein sequence ID" value="KAF0530102.1"/>
    <property type="molecule type" value="Genomic_DNA"/>
</dbReference>
<accession>A0A8H4EPK9</accession>
<keyword evidence="2" id="KW-1185">Reference proteome</keyword>
<comment type="caution">
    <text evidence="1">The sequence shown here is derived from an EMBL/GenBank/DDBJ whole genome shotgun (WGS) entry which is preliminary data.</text>
</comment>
<sequence length="75" mass="8579">MGINSDMNVDMNTNTYMNVEMGAGTDTEVDIDTDTDIANYKMFHLEIDDTFDNWDLATKQVEKYATENGFEIVKQ</sequence>
<dbReference type="AlphaFoldDB" id="A0A8H4EPK9"/>
<protein>
    <submittedName>
        <fullName evidence="1">Uncharacterized protein</fullName>
    </submittedName>
</protein>
<evidence type="ECO:0000313" key="1">
    <source>
        <dbReference type="EMBL" id="KAF0530102.1"/>
    </source>
</evidence>
<dbReference type="OrthoDB" id="2442204at2759"/>
<proteinExistence type="predicted"/>
<dbReference type="Proteomes" id="UP000439903">
    <property type="component" value="Unassembled WGS sequence"/>
</dbReference>
<name>A0A8H4EPK9_GIGMA</name>
<organism evidence="1 2">
    <name type="scientific">Gigaspora margarita</name>
    <dbReference type="NCBI Taxonomy" id="4874"/>
    <lineage>
        <taxon>Eukaryota</taxon>
        <taxon>Fungi</taxon>
        <taxon>Fungi incertae sedis</taxon>
        <taxon>Mucoromycota</taxon>
        <taxon>Glomeromycotina</taxon>
        <taxon>Glomeromycetes</taxon>
        <taxon>Diversisporales</taxon>
        <taxon>Gigasporaceae</taxon>
        <taxon>Gigaspora</taxon>
    </lineage>
</organism>